<accession>A0AAD5YLT2</accession>
<evidence type="ECO:0000256" key="4">
    <source>
        <dbReference type="ARBA" id="ARBA00023242"/>
    </source>
</evidence>
<comment type="similarity">
    <text evidence="2">Belongs to the HOP2 family.</text>
</comment>
<dbReference type="GO" id="GO:0000794">
    <property type="term" value="C:condensed nuclear chromosome"/>
    <property type="evidence" value="ECO:0007669"/>
    <property type="project" value="TreeGrafter"/>
</dbReference>
<dbReference type="InterPro" id="IPR010776">
    <property type="entry name" value="Hop2_WH_dom"/>
</dbReference>
<evidence type="ECO:0000256" key="2">
    <source>
        <dbReference type="ARBA" id="ARBA00007922"/>
    </source>
</evidence>
<keyword evidence="4" id="KW-0539">Nucleus</keyword>
<keyword evidence="6" id="KW-0175">Coiled coil</keyword>
<evidence type="ECO:0000256" key="5">
    <source>
        <dbReference type="ARBA" id="ARBA00023254"/>
    </source>
</evidence>
<dbReference type="PANTHER" id="PTHR15938">
    <property type="entry name" value="TBP-1 INTERACTING PROTEIN"/>
    <property type="match status" value="1"/>
</dbReference>
<feature type="coiled-coil region" evidence="6">
    <location>
        <begin position="92"/>
        <end position="119"/>
    </location>
</feature>
<evidence type="ECO:0000256" key="3">
    <source>
        <dbReference type="ARBA" id="ARBA00023172"/>
    </source>
</evidence>
<organism evidence="8 9">
    <name type="scientific">Meripilus lineatus</name>
    <dbReference type="NCBI Taxonomy" id="2056292"/>
    <lineage>
        <taxon>Eukaryota</taxon>
        <taxon>Fungi</taxon>
        <taxon>Dikarya</taxon>
        <taxon>Basidiomycota</taxon>
        <taxon>Agaricomycotina</taxon>
        <taxon>Agaricomycetes</taxon>
        <taxon>Polyporales</taxon>
        <taxon>Meripilaceae</taxon>
        <taxon>Meripilus</taxon>
    </lineage>
</organism>
<dbReference type="GO" id="GO:0010774">
    <property type="term" value="P:meiotic strand invasion involved in reciprocal meiotic recombination"/>
    <property type="evidence" value="ECO:0007669"/>
    <property type="project" value="TreeGrafter"/>
</dbReference>
<dbReference type="InterPro" id="IPR036388">
    <property type="entry name" value="WH-like_DNA-bd_sf"/>
</dbReference>
<evidence type="ECO:0000256" key="1">
    <source>
        <dbReference type="ARBA" id="ARBA00004123"/>
    </source>
</evidence>
<dbReference type="Pfam" id="PF07106">
    <property type="entry name" value="WHD_TBPIP"/>
    <property type="match status" value="1"/>
</dbReference>
<feature type="domain" description="Homologous-pairing protein 2 winged helix" evidence="7">
    <location>
        <begin position="19"/>
        <end position="80"/>
    </location>
</feature>
<comment type="caution">
    <text evidence="8">The sequence shown here is derived from an EMBL/GenBank/DDBJ whole genome shotgun (WGS) entry which is preliminary data.</text>
</comment>
<evidence type="ECO:0000256" key="6">
    <source>
        <dbReference type="SAM" id="Coils"/>
    </source>
</evidence>
<dbReference type="GO" id="GO:0003690">
    <property type="term" value="F:double-stranded DNA binding"/>
    <property type="evidence" value="ECO:0007669"/>
    <property type="project" value="TreeGrafter"/>
</dbReference>
<evidence type="ECO:0000313" key="9">
    <source>
        <dbReference type="Proteomes" id="UP001212997"/>
    </source>
</evidence>
<keyword evidence="3" id="KW-0233">DNA recombination</keyword>
<sequence>MATKSKPSDTKVPVLKGQDAEDAVLDYMKRMNRPFGAVDVSANLKGAVPKTATQKILLSLAEKGFVVQKTYGKTTFFVANQANLEDVPPGKLASLESGFKALEEENKQSLAQIKSKQAVNLTYPQNSPSIKATPTDVELASQINEVTAAVRPPSIQHLDSPLQIPAPINRPFRNFKIQKLNARLDPLRSGAPLVSPEDLALLDTDWSKSRNEWLRRRKIFNNFWALVSDALPPQEAKSLAEDLGIEFDTAEHLNLERGPLCAPPSRNSVLGKRRR</sequence>
<evidence type="ECO:0000313" key="8">
    <source>
        <dbReference type="EMBL" id="KAJ3491521.1"/>
    </source>
</evidence>
<dbReference type="PANTHER" id="PTHR15938:SF0">
    <property type="entry name" value="HOMOLOGOUS-PAIRING PROTEIN 2 HOMOLOG"/>
    <property type="match status" value="1"/>
</dbReference>
<reference evidence="8" key="1">
    <citation type="submission" date="2022-07" db="EMBL/GenBank/DDBJ databases">
        <title>Genome Sequence of Physisporinus lineatus.</title>
        <authorList>
            <person name="Buettner E."/>
        </authorList>
    </citation>
    <scope>NUCLEOTIDE SEQUENCE</scope>
    <source>
        <strain evidence="8">VT162</strain>
    </source>
</reference>
<keyword evidence="9" id="KW-1185">Reference proteome</keyword>
<dbReference type="EMBL" id="JANAWD010000011">
    <property type="protein sequence ID" value="KAJ3491521.1"/>
    <property type="molecule type" value="Genomic_DNA"/>
</dbReference>
<dbReference type="AlphaFoldDB" id="A0AAD5YLT2"/>
<proteinExistence type="inferred from homology"/>
<dbReference type="GO" id="GO:0007129">
    <property type="term" value="P:homologous chromosome pairing at meiosis"/>
    <property type="evidence" value="ECO:0007669"/>
    <property type="project" value="TreeGrafter"/>
</dbReference>
<dbReference type="Gene3D" id="1.10.10.10">
    <property type="entry name" value="Winged helix-like DNA-binding domain superfamily/Winged helix DNA-binding domain"/>
    <property type="match status" value="1"/>
</dbReference>
<evidence type="ECO:0000259" key="7">
    <source>
        <dbReference type="Pfam" id="PF07106"/>
    </source>
</evidence>
<keyword evidence="5" id="KW-0469">Meiosis</keyword>
<comment type="subcellular location">
    <subcellularLocation>
        <location evidence="1">Nucleus</location>
    </subcellularLocation>
</comment>
<gene>
    <name evidence="8" type="ORF">NLI96_g637</name>
</gene>
<dbReference type="Proteomes" id="UP001212997">
    <property type="component" value="Unassembled WGS sequence"/>
</dbReference>
<dbReference type="GO" id="GO:0120230">
    <property type="term" value="F:recombinase activator activity"/>
    <property type="evidence" value="ECO:0007669"/>
    <property type="project" value="TreeGrafter"/>
</dbReference>
<name>A0AAD5YLT2_9APHY</name>
<dbReference type="GO" id="GO:0000709">
    <property type="term" value="P:meiotic joint molecule formation"/>
    <property type="evidence" value="ECO:0007669"/>
    <property type="project" value="TreeGrafter"/>
</dbReference>
<dbReference type="GO" id="GO:0120231">
    <property type="term" value="C:DNA recombinase auxiliary factor complex"/>
    <property type="evidence" value="ECO:0007669"/>
    <property type="project" value="TreeGrafter"/>
</dbReference>
<protein>
    <recommendedName>
        <fullName evidence="7">Homologous-pairing protein 2 winged helix domain-containing protein</fullName>
    </recommendedName>
</protein>